<dbReference type="Proteomes" id="UP000283433">
    <property type="component" value="Unassembled WGS sequence"/>
</dbReference>
<dbReference type="EMBL" id="MBTA01000023">
    <property type="protein sequence ID" value="RKD16143.1"/>
    <property type="molecule type" value="Genomic_DNA"/>
</dbReference>
<comment type="caution">
    <text evidence="2">The sequence shown here is derived from an EMBL/GenBank/DDBJ whole genome shotgun (WGS) entry which is preliminary data.</text>
</comment>
<gene>
    <name evidence="2" type="ORF">BCY91_04475</name>
</gene>
<sequence>MINILQTATQANIGQSAAKISSNDLQIIINVLIVVAVIGLALLLWSLNSSLNLLRESGKKAPKGKWLNTNLHSLNADELNILITKLNKTHKNEEQA</sequence>
<evidence type="ECO:0000313" key="2">
    <source>
        <dbReference type="EMBL" id="RKD16143.1"/>
    </source>
</evidence>
<feature type="transmembrane region" description="Helical" evidence="1">
    <location>
        <begin position="27"/>
        <end position="47"/>
    </location>
</feature>
<proteinExistence type="predicted"/>
<protein>
    <submittedName>
        <fullName evidence="2">Uncharacterized protein</fullName>
    </submittedName>
</protein>
<keyword evidence="1" id="KW-0472">Membrane</keyword>
<evidence type="ECO:0000256" key="1">
    <source>
        <dbReference type="SAM" id="Phobius"/>
    </source>
</evidence>
<reference evidence="2 3" key="1">
    <citation type="submission" date="2016-07" db="EMBL/GenBank/DDBJ databases">
        <title>Genome of Pelobium manganitolerans.</title>
        <authorList>
            <person name="Wu S."/>
            <person name="Wang G."/>
        </authorList>
    </citation>
    <scope>NUCLEOTIDE SEQUENCE [LARGE SCALE GENOMIC DNA]</scope>
    <source>
        <strain evidence="2 3">YS-25</strain>
    </source>
</reference>
<dbReference type="AlphaFoldDB" id="A0A419S5Q9"/>
<keyword evidence="1" id="KW-1133">Transmembrane helix</keyword>
<keyword evidence="3" id="KW-1185">Reference proteome</keyword>
<accession>A0A419S5Q9</accession>
<organism evidence="2 3">
    <name type="scientific">Pelobium manganitolerans</name>
    <dbReference type="NCBI Taxonomy" id="1842495"/>
    <lineage>
        <taxon>Bacteria</taxon>
        <taxon>Pseudomonadati</taxon>
        <taxon>Bacteroidota</taxon>
        <taxon>Sphingobacteriia</taxon>
        <taxon>Sphingobacteriales</taxon>
        <taxon>Sphingobacteriaceae</taxon>
        <taxon>Pelobium</taxon>
    </lineage>
</organism>
<keyword evidence="1" id="KW-0812">Transmembrane</keyword>
<name>A0A419S5Q9_9SPHI</name>
<evidence type="ECO:0000313" key="3">
    <source>
        <dbReference type="Proteomes" id="UP000283433"/>
    </source>
</evidence>
<dbReference type="RefSeq" id="WP_120181640.1">
    <property type="nucleotide sequence ID" value="NZ_MBTA01000023.1"/>
</dbReference>